<name>A0AAV2LFX5_KNICA</name>
<dbReference type="AlphaFoldDB" id="A0AAV2LFX5"/>
<organism evidence="2 3">
    <name type="scientific">Knipowitschia caucasica</name>
    <name type="common">Caucasian dwarf goby</name>
    <name type="synonym">Pomatoschistus caucasicus</name>
    <dbReference type="NCBI Taxonomy" id="637954"/>
    <lineage>
        <taxon>Eukaryota</taxon>
        <taxon>Metazoa</taxon>
        <taxon>Chordata</taxon>
        <taxon>Craniata</taxon>
        <taxon>Vertebrata</taxon>
        <taxon>Euteleostomi</taxon>
        <taxon>Actinopterygii</taxon>
        <taxon>Neopterygii</taxon>
        <taxon>Teleostei</taxon>
        <taxon>Neoteleostei</taxon>
        <taxon>Acanthomorphata</taxon>
        <taxon>Gobiaria</taxon>
        <taxon>Gobiiformes</taxon>
        <taxon>Gobioidei</taxon>
        <taxon>Gobiidae</taxon>
        <taxon>Gobiinae</taxon>
        <taxon>Knipowitschia</taxon>
    </lineage>
</organism>
<gene>
    <name evidence="2" type="ORF">KC01_LOCUS26643</name>
</gene>
<protein>
    <submittedName>
        <fullName evidence="2">Uncharacterized protein</fullName>
    </submittedName>
</protein>
<feature type="compositionally biased region" description="Polar residues" evidence="1">
    <location>
        <begin position="66"/>
        <end position="80"/>
    </location>
</feature>
<reference evidence="2 3" key="1">
    <citation type="submission" date="2024-04" db="EMBL/GenBank/DDBJ databases">
        <authorList>
            <person name="Waldvogel A.-M."/>
            <person name="Schoenle A."/>
        </authorList>
    </citation>
    <scope>NUCLEOTIDE SEQUENCE [LARGE SCALE GENOMIC DNA]</scope>
</reference>
<feature type="region of interest" description="Disordered" evidence="1">
    <location>
        <begin position="57"/>
        <end position="98"/>
    </location>
</feature>
<dbReference type="Proteomes" id="UP001497482">
    <property type="component" value="Chromosome 22"/>
</dbReference>
<proteinExistence type="predicted"/>
<keyword evidence="3" id="KW-1185">Reference proteome</keyword>
<dbReference type="EMBL" id="OZ035844">
    <property type="protein sequence ID" value="CAL1598227.1"/>
    <property type="molecule type" value="Genomic_DNA"/>
</dbReference>
<evidence type="ECO:0000313" key="3">
    <source>
        <dbReference type="Proteomes" id="UP001497482"/>
    </source>
</evidence>
<evidence type="ECO:0000313" key="2">
    <source>
        <dbReference type="EMBL" id="CAL1598227.1"/>
    </source>
</evidence>
<evidence type="ECO:0000256" key="1">
    <source>
        <dbReference type="SAM" id="MobiDB-lite"/>
    </source>
</evidence>
<accession>A0AAV2LFX5</accession>
<feature type="compositionally biased region" description="Basic and acidic residues" evidence="1">
    <location>
        <begin position="14"/>
        <end position="26"/>
    </location>
</feature>
<sequence>MTNGRYTNGPPHCFRAEKREKDKLSADSDTVPQRNERGLRQLSARALTSRAVTSLCPGSYARESPENSMTPSETVTTEPNMEQMKPPPATPGRHTTFNASATSFGVGWTQDPVHNGLLTVLFQRAGCKI</sequence>
<feature type="region of interest" description="Disordered" evidence="1">
    <location>
        <begin position="1"/>
        <end position="41"/>
    </location>
</feature>